<feature type="region of interest" description="Disordered" evidence="1">
    <location>
        <begin position="115"/>
        <end position="134"/>
    </location>
</feature>
<dbReference type="EMBL" id="JAAGLU010000075">
    <property type="protein sequence ID" value="NEC92504.1"/>
    <property type="molecule type" value="Genomic_DNA"/>
</dbReference>
<sequence length="269" mass="27222">MRACATTTVGVLALSLITGCGGGDSDESKNSGASATTQAGKTAKTAKAATEAELEKLLVTTADVTGYKAESTTAEAKAADSKSDLKIAAEVCAPIAYAVSGFAPGDEAAVVQGKVTQDAKKPTDAASESTDDVPDAEWQAEFAESMNIDMTFLTLSSYDGDGAEKAMKAVSDAVAGCTGGFSISGSTDNTKYTKIAPVKASGVGDESVAFSATGEPEEPDGATGFTYGEVVRYGNTIAAYTTINLSKVVSGKPYTISAPVVKAQSARLK</sequence>
<dbReference type="PROSITE" id="PS51257">
    <property type="entry name" value="PROKAR_LIPOPROTEIN"/>
    <property type="match status" value="1"/>
</dbReference>
<dbReference type="AlphaFoldDB" id="A0A6B3C7T1"/>
<evidence type="ECO:0000256" key="1">
    <source>
        <dbReference type="SAM" id="MobiDB-lite"/>
    </source>
</evidence>
<proteinExistence type="predicted"/>
<reference evidence="2" key="1">
    <citation type="submission" date="2020-01" db="EMBL/GenBank/DDBJ databases">
        <title>Insect and environment-associated Actinomycetes.</title>
        <authorList>
            <person name="Currrie C."/>
            <person name="Chevrette M."/>
            <person name="Carlson C."/>
            <person name="Stubbendieck R."/>
            <person name="Wendt-Pienkowski E."/>
        </authorList>
    </citation>
    <scope>NUCLEOTIDE SEQUENCE</scope>
    <source>
        <strain evidence="2">SID12501</strain>
    </source>
</reference>
<comment type="caution">
    <text evidence="2">The sequence shown here is derived from an EMBL/GenBank/DDBJ whole genome shotgun (WGS) entry which is preliminary data.</text>
</comment>
<evidence type="ECO:0008006" key="3">
    <source>
        <dbReference type="Google" id="ProtNLM"/>
    </source>
</evidence>
<evidence type="ECO:0000313" key="2">
    <source>
        <dbReference type="EMBL" id="NEC92504.1"/>
    </source>
</evidence>
<organism evidence="2">
    <name type="scientific">Streptomyces sp. SID12501</name>
    <dbReference type="NCBI Taxonomy" id="2706042"/>
    <lineage>
        <taxon>Bacteria</taxon>
        <taxon>Bacillati</taxon>
        <taxon>Actinomycetota</taxon>
        <taxon>Actinomycetes</taxon>
        <taxon>Kitasatosporales</taxon>
        <taxon>Streptomycetaceae</taxon>
        <taxon>Streptomyces</taxon>
    </lineage>
</organism>
<protein>
    <recommendedName>
        <fullName evidence="3">Lipoprotein</fullName>
    </recommendedName>
</protein>
<name>A0A6B3C7T1_9ACTN</name>
<accession>A0A6B3C7T1</accession>
<feature type="compositionally biased region" description="Low complexity" evidence="1">
    <location>
        <begin position="33"/>
        <end position="46"/>
    </location>
</feature>
<feature type="region of interest" description="Disordered" evidence="1">
    <location>
        <begin position="21"/>
        <end position="46"/>
    </location>
</feature>
<gene>
    <name evidence="2" type="ORF">G3I71_43680</name>
</gene>